<dbReference type="InterPro" id="IPR052050">
    <property type="entry name" value="SecEffector_AnkRepeat"/>
</dbReference>
<proteinExistence type="predicted"/>
<dbReference type="PANTHER" id="PTHR46586:SF3">
    <property type="entry name" value="ANKYRIN REPEAT-CONTAINING PROTEIN"/>
    <property type="match status" value="1"/>
</dbReference>
<comment type="caution">
    <text evidence="1">The sequence shown here is derived from an EMBL/GenBank/DDBJ whole genome shotgun (WGS) entry which is preliminary data.</text>
</comment>
<dbReference type="PANTHER" id="PTHR46586">
    <property type="entry name" value="ANKYRIN REPEAT-CONTAINING PROTEIN"/>
    <property type="match status" value="1"/>
</dbReference>
<name>A0A836CE02_9STRA</name>
<dbReference type="Gene3D" id="1.25.40.20">
    <property type="entry name" value="Ankyrin repeat-containing domain"/>
    <property type="match status" value="1"/>
</dbReference>
<dbReference type="OrthoDB" id="70387at2759"/>
<reference evidence="1" key="1">
    <citation type="submission" date="2021-02" db="EMBL/GenBank/DDBJ databases">
        <title>First Annotated Genome of the Yellow-green Alga Tribonema minus.</title>
        <authorList>
            <person name="Mahan K.M."/>
        </authorList>
    </citation>
    <scope>NUCLEOTIDE SEQUENCE</scope>
    <source>
        <strain evidence="1">UTEX B ZZ1240</strain>
    </source>
</reference>
<organism evidence="1 2">
    <name type="scientific">Tribonema minus</name>
    <dbReference type="NCBI Taxonomy" id="303371"/>
    <lineage>
        <taxon>Eukaryota</taxon>
        <taxon>Sar</taxon>
        <taxon>Stramenopiles</taxon>
        <taxon>Ochrophyta</taxon>
        <taxon>PX clade</taxon>
        <taxon>Xanthophyceae</taxon>
        <taxon>Tribonematales</taxon>
        <taxon>Tribonemataceae</taxon>
        <taxon>Tribonema</taxon>
    </lineage>
</organism>
<dbReference type="InterPro" id="IPR036770">
    <property type="entry name" value="Ankyrin_rpt-contain_sf"/>
</dbReference>
<protein>
    <recommendedName>
        <fullName evidence="3">Ankyrin repeat domain-containing protein</fullName>
    </recommendedName>
</protein>
<keyword evidence="2" id="KW-1185">Reference proteome</keyword>
<dbReference type="SUPFAM" id="SSF48403">
    <property type="entry name" value="Ankyrin repeat"/>
    <property type="match status" value="1"/>
</dbReference>
<evidence type="ECO:0000313" key="1">
    <source>
        <dbReference type="EMBL" id="KAG5181658.1"/>
    </source>
</evidence>
<evidence type="ECO:0008006" key="3">
    <source>
        <dbReference type="Google" id="ProtNLM"/>
    </source>
</evidence>
<accession>A0A836CE02</accession>
<dbReference type="AlphaFoldDB" id="A0A836CE02"/>
<dbReference type="EMBL" id="JAFCMP010000307">
    <property type="protein sequence ID" value="KAG5181658.1"/>
    <property type="molecule type" value="Genomic_DNA"/>
</dbReference>
<evidence type="ECO:0000313" key="2">
    <source>
        <dbReference type="Proteomes" id="UP000664859"/>
    </source>
</evidence>
<dbReference type="Proteomes" id="UP000664859">
    <property type="component" value="Unassembled WGS sequence"/>
</dbReference>
<sequence length="392" mass="43095">MMMAISAWSPQCAALRSSRRAAVAAVSQQWRRLYRASLPTPGAPSTLLSSTVQSTAMLRWACDVYWSEDDWACTNEQAPELRNMNLPLLAWWRRSGLAWTEFLCQGAAQAGRRAALEWLRGGRRRCPWNAAAVARALAARGDAALLPVLQWVRAQEGGDWGACVALEAVEGGDVATLAWLTDSVCGARGQCRSRRWCAMEAVDMAMRLGHVDLLRWLHEPARRWSMYVGTGSRLLKPAILWGTIPALRWVVSTLSEEARAMQLGLYATAFAASVNNVDALRLLHASGFPLSVECFQWAAAAGHVQAMRWLCAEGCPTGDADAVVGTVLIKGNLNALQCLHSLGVGAWDERCVRQCLRRVSANLADQRTEEAKAVRLRACADWLRQQLPQDAE</sequence>
<gene>
    <name evidence="1" type="ORF">JKP88DRAFT_290781</name>
</gene>